<dbReference type="EMBL" id="CVQH01008535">
    <property type="protein sequence ID" value="CRK17429.1"/>
    <property type="molecule type" value="Genomic_DNA"/>
</dbReference>
<accession>A0A0G4L641</accession>
<dbReference type="SUPFAM" id="SSF63411">
    <property type="entry name" value="LuxS/MPP-like metallohydrolase"/>
    <property type="match status" value="1"/>
</dbReference>
<dbReference type="AlphaFoldDB" id="A0A0G4L641"/>
<proteinExistence type="predicted"/>
<gene>
    <name evidence="1" type="ORF">BN1708_017576</name>
</gene>
<evidence type="ECO:0000313" key="1">
    <source>
        <dbReference type="EMBL" id="CRK17429.1"/>
    </source>
</evidence>
<keyword evidence="2" id="KW-1185">Reference proteome</keyword>
<organism evidence="1 2">
    <name type="scientific">Verticillium longisporum</name>
    <name type="common">Verticillium dahliae var. longisporum</name>
    <dbReference type="NCBI Taxonomy" id="100787"/>
    <lineage>
        <taxon>Eukaryota</taxon>
        <taxon>Fungi</taxon>
        <taxon>Dikarya</taxon>
        <taxon>Ascomycota</taxon>
        <taxon>Pezizomycotina</taxon>
        <taxon>Sordariomycetes</taxon>
        <taxon>Hypocreomycetidae</taxon>
        <taxon>Glomerellales</taxon>
        <taxon>Plectosphaerellaceae</taxon>
        <taxon>Verticillium</taxon>
    </lineage>
</organism>
<name>A0A0G4L641_VERLO</name>
<evidence type="ECO:0000313" key="2">
    <source>
        <dbReference type="Proteomes" id="UP000044602"/>
    </source>
</evidence>
<dbReference type="Proteomes" id="UP000044602">
    <property type="component" value="Unassembled WGS sequence"/>
</dbReference>
<dbReference type="InterPro" id="IPR011249">
    <property type="entry name" value="Metalloenz_LuxS/M16"/>
</dbReference>
<sequence length="54" mass="6323">MSDTEFEGHKRSLIVKRLEKVKNLDQESSRHWTQIASEYYTFELSASRSTLSTT</sequence>
<dbReference type="GO" id="GO:0046872">
    <property type="term" value="F:metal ion binding"/>
    <property type="evidence" value="ECO:0007669"/>
    <property type="project" value="InterPro"/>
</dbReference>
<dbReference type="Gene3D" id="3.30.830.10">
    <property type="entry name" value="Metalloenzyme, LuxS/M16 peptidase-like"/>
    <property type="match status" value="1"/>
</dbReference>
<reference evidence="1 2" key="1">
    <citation type="submission" date="2015-05" db="EMBL/GenBank/DDBJ databases">
        <authorList>
            <person name="Wang D.B."/>
            <person name="Wang M."/>
        </authorList>
    </citation>
    <scope>NUCLEOTIDE SEQUENCE [LARGE SCALE GENOMIC DNA]</scope>
    <source>
        <strain evidence="1">VL1</strain>
    </source>
</reference>
<protein>
    <submittedName>
        <fullName evidence="1">Uncharacterized protein</fullName>
    </submittedName>
</protein>